<sequence>MWTGIRFFLCAYLAVGTQAQTTYGRTNVSRRGKLSRTGGSSYDAFFIETTSSSCVAPAEEIINPTECDEAGEVLDLVLGYRGDWNLGGHCAKWPVLNMQTWYYHYASGQVGADPICKFPAYVLAHEKYCEPGEKGPQCPEHYSLITTKAECDDAGSTLGFSLGYLGEMNYGGSCAKWHGGYGLENWYYYYASNQCGAFPICKLEQYILSSGDCPRGYEAITVGTVCDIAGAALGLSPGFLTHYGFGGNCAKYELGGQSNVYYHHGSNQPGATSICIAVTANPPEVPTPSPTSISGDTCQQLTTGTVSNDWTTICKNIPSDAGHIQITMGDVIDFFRPVTGADFCDMLTSSNRHEWSNDLSTWHIPDYFSAHVGGSATNWPLNNVVGDDRRYLSFWGDGRGGVGGCCHNSYSDASFPGRPYTMYWCVPGANHTPPEELPSSTGDITATGDPHLKNVFGERFDLMMPGRHVLINIPRGEPAENAYLHVEADASRLGGTCADLYFQELNITGSLADEKKAGGYHYHARGDNETPEWLHFGKIDLRVVHGRTEQNIEYLNFYVKHLKRAGFAVGGLLGEDEHSQVEMPPEECIQHVTL</sequence>
<dbReference type="Proteomes" id="UP001189429">
    <property type="component" value="Unassembled WGS sequence"/>
</dbReference>
<reference evidence="2" key="1">
    <citation type="submission" date="2023-10" db="EMBL/GenBank/DDBJ databases">
        <authorList>
            <person name="Chen Y."/>
            <person name="Shah S."/>
            <person name="Dougan E. K."/>
            <person name="Thang M."/>
            <person name="Chan C."/>
        </authorList>
    </citation>
    <scope>NUCLEOTIDE SEQUENCE [LARGE SCALE GENOMIC DNA]</scope>
</reference>
<keyword evidence="1" id="KW-0732">Signal</keyword>
<evidence type="ECO:0000256" key="1">
    <source>
        <dbReference type="SAM" id="SignalP"/>
    </source>
</evidence>
<evidence type="ECO:0008006" key="4">
    <source>
        <dbReference type="Google" id="ProtNLM"/>
    </source>
</evidence>
<comment type="caution">
    <text evidence="2">The sequence shown here is derived from an EMBL/GenBank/DDBJ whole genome shotgun (WGS) entry which is preliminary data.</text>
</comment>
<name>A0ABN9XKL6_9DINO</name>
<proteinExistence type="predicted"/>
<accession>A0ABN9XKL6</accession>
<feature type="signal peptide" evidence="1">
    <location>
        <begin position="1"/>
        <end position="19"/>
    </location>
</feature>
<organism evidence="2 3">
    <name type="scientific">Prorocentrum cordatum</name>
    <dbReference type="NCBI Taxonomy" id="2364126"/>
    <lineage>
        <taxon>Eukaryota</taxon>
        <taxon>Sar</taxon>
        <taxon>Alveolata</taxon>
        <taxon>Dinophyceae</taxon>
        <taxon>Prorocentrales</taxon>
        <taxon>Prorocentraceae</taxon>
        <taxon>Prorocentrum</taxon>
    </lineage>
</organism>
<evidence type="ECO:0000313" key="3">
    <source>
        <dbReference type="Proteomes" id="UP001189429"/>
    </source>
</evidence>
<keyword evidence="3" id="KW-1185">Reference proteome</keyword>
<gene>
    <name evidence="2" type="ORF">PCOR1329_LOCUS77588</name>
</gene>
<protein>
    <recommendedName>
        <fullName evidence="4">YHYH domain-containing protein</fullName>
    </recommendedName>
</protein>
<feature type="chain" id="PRO_5047478063" description="YHYH domain-containing protein" evidence="1">
    <location>
        <begin position="20"/>
        <end position="594"/>
    </location>
</feature>
<dbReference type="EMBL" id="CAUYUJ010020747">
    <property type="protein sequence ID" value="CAK0900252.1"/>
    <property type="molecule type" value="Genomic_DNA"/>
</dbReference>
<evidence type="ECO:0000313" key="2">
    <source>
        <dbReference type="EMBL" id="CAK0900252.1"/>
    </source>
</evidence>